<dbReference type="AlphaFoldDB" id="A0A7J0GW43"/>
<feature type="compositionally biased region" description="Basic and acidic residues" evidence="4">
    <location>
        <begin position="235"/>
        <end position="266"/>
    </location>
</feature>
<dbReference type="Pfam" id="PF15459">
    <property type="entry name" value="RRP14"/>
    <property type="match status" value="1"/>
</dbReference>
<evidence type="ECO:0000259" key="5">
    <source>
        <dbReference type="Pfam" id="PF04935"/>
    </source>
</evidence>
<sequence length="297" mass="33991">MKKKKQNPSTAATITATTVTATDLKSLIRNHSLFFDNLVQLIPAKFYLPSDDPKPWFQGLSKSAKAAAKHQSRENTKNSRRLRLNPENPQSSTLDSLKHRIETEKQKLENDEDEDEQDEIKPIGNLDGGDDRSVTYEELRQRLHRRIEELRGNRGTGESEAWGRGGKREEEKEEECIEDRGVGEGEEVAGGKEGPRGGDEAFVEGCGEQGGGVKVHDDPKLLKQSAQKERRRHEKSAEKWKERVESREKVKGEKQQKRSENIADRIRQKKMRKIAKREKKLMRPGFEGRKEGYINHD</sequence>
<dbReference type="PANTHER" id="PTHR14369">
    <property type="entry name" value="SURFEIT LOCUS PROTEIN 6"/>
    <property type="match status" value="1"/>
</dbReference>
<dbReference type="Proteomes" id="UP000585474">
    <property type="component" value="Unassembled WGS sequence"/>
</dbReference>
<evidence type="ECO:0000256" key="4">
    <source>
        <dbReference type="SAM" id="MobiDB-lite"/>
    </source>
</evidence>
<evidence type="ECO:0000256" key="3">
    <source>
        <dbReference type="ARBA" id="ARBA00023242"/>
    </source>
</evidence>
<evidence type="ECO:0000259" key="6">
    <source>
        <dbReference type="Pfam" id="PF15459"/>
    </source>
</evidence>
<organism evidence="7 8">
    <name type="scientific">Actinidia rufa</name>
    <dbReference type="NCBI Taxonomy" id="165716"/>
    <lineage>
        <taxon>Eukaryota</taxon>
        <taxon>Viridiplantae</taxon>
        <taxon>Streptophyta</taxon>
        <taxon>Embryophyta</taxon>
        <taxon>Tracheophyta</taxon>
        <taxon>Spermatophyta</taxon>
        <taxon>Magnoliopsida</taxon>
        <taxon>eudicotyledons</taxon>
        <taxon>Gunneridae</taxon>
        <taxon>Pentapetalae</taxon>
        <taxon>asterids</taxon>
        <taxon>Ericales</taxon>
        <taxon>Actinidiaceae</taxon>
        <taxon>Actinidia</taxon>
    </lineage>
</organism>
<dbReference type="GO" id="GO:0005730">
    <property type="term" value="C:nucleolus"/>
    <property type="evidence" value="ECO:0007669"/>
    <property type="project" value="TreeGrafter"/>
</dbReference>
<feature type="domain" description="Ribosomal RNA-processing protein 14/surfeit locus protein 6 C-terminal" evidence="5">
    <location>
        <begin position="211"/>
        <end position="273"/>
    </location>
</feature>
<comment type="caution">
    <text evidence="7">The sequence shown here is derived from an EMBL/GenBank/DDBJ whole genome shotgun (WGS) entry which is preliminary data.</text>
</comment>
<feature type="compositionally biased region" description="Basic and acidic residues" evidence="4">
    <location>
        <begin position="286"/>
        <end position="297"/>
    </location>
</feature>
<comment type="subcellular location">
    <subcellularLocation>
        <location evidence="1">Nucleus</location>
    </subcellularLocation>
</comment>
<evidence type="ECO:0000256" key="2">
    <source>
        <dbReference type="ARBA" id="ARBA00005904"/>
    </source>
</evidence>
<dbReference type="InterPro" id="IPR007019">
    <property type="entry name" value="SURF6"/>
</dbReference>
<feature type="region of interest" description="Disordered" evidence="4">
    <location>
        <begin position="68"/>
        <end position="135"/>
    </location>
</feature>
<protein>
    <submittedName>
        <fullName evidence="7">Surfeit locus protein 6</fullName>
    </submittedName>
</protein>
<dbReference type="EMBL" id="BJWL01000024">
    <property type="protein sequence ID" value="GFZ14734.1"/>
    <property type="molecule type" value="Genomic_DNA"/>
</dbReference>
<evidence type="ECO:0000313" key="7">
    <source>
        <dbReference type="EMBL" id="GFZ14734.1"/>
    </source>
</evidence>
<accession>A0A7J0GW43</accession>
<evidence type="ECO:0000256" key="1">
    <source>
        <dbReference type="ARBA" id="ARBA00004123"/>
    </source>
</evidence>
<feature type="compositionally biased region" description="Basic residues" evidence="4">
    <location>
        <begin position="267"/>
        <end position="282"/>
    </location>
</feature>
<name>A0A7J0GW43_9ERIC</name>
<dbReference type="PANTHER" id="PTHR14369:SF0">
    <property type="entry name" value="SURFEIT LOCUS PROTEIN 6"/>
    <property type="match status" value="1"/>
</dbReference>
<reference evidence="7 8" key="1">
    <citation type="submission" date="2019-07" db="EMBL/GenBank/DDBJ databases">
        <title>De Novo Assembly of kiwifruit Actinidia rufa.</title>
        <authorList>
            <person name="Sugita-Konishi S."/>
            <person name="Sato K."/>
            <person name="Mori E."/>
            <person name="Abe Y."/>
            <person name="Kisaki G."/>
            <person name="Hamano K."/>
            <person name="Suezawa K."/>
            <person name="Otani M."/>
            <person name="Fukuda T."/>
            <person name="Manabe T."/>
            <person name="Gomi K."/>
            <person name="Tabuchi M."/>
            <person name="Akimitsu K."/>
            <person name="Kataoka I."/>
        </authorList>
    </citation>
    <scope>NUCLEOTIDE SEQUENCE [LARGE SCALE GENOMIC DNA]</scope>
    <source>
        <strain evidence="8">cv. Fuchu</strain>
    </source>
</reference>
<feature type="compositionally biased region" description="Basic and acidic residues" evidence="4">
    <location>
        <begin position="178"/>
        <end position="199"/>
    </location>
</feature>
<comment type="similarity">
    <text evidence="2">Belongs to the SURF6 family.</text>
</comment>
<dbReference type="GO" id="GO:0042274">
    <property type="term" value="P:ribosomal small subunit biogenesis"/>
    <property type="evidence" value="ECO:0007669"/>
    <property type="project" value="TreeGrafter"/>
</dbReference>
<feature type="region of interest" description="Disordered" evidence="4">
    <location>
        <begin position="150"/>
        <end position="297"/>
    </location>
</feature>
<gene>
    <name evidence="7" type="ORF">Acr_24g0009240</name>
</gene>
<keyword evidence="8" id="KW-1185">Reference proteome</keyword>
<feature type="domain" description="Ribosomal RNA-processing protein 14 N-terminal" evidence="6">
    <location>
        <begin position="28"/>
        <end position="87"/>
    </location>
</feature>
<feature type="compositionally biased region" description="Basic and acidic residues" evidence="4">
    <location>
        <begin position="96"/>
        <end position="109"/>
    </location>
</feature>
<dbReference type="InterPro" id="IPR029188">
    <property type="entry name" value="Rrp14_N"/>
</dbReference>
<proteinExistence type="inferred from homology"/>
<evidence type="ECO:0000313" key="8">
    <source>
        <dbReference type="Proteomes" id="UP000585474"/>
    </source>
</evidence>
<dbReference type="GO" id="GO:0003677">
    <property type="term" value="F:DNA binding"/>
    <property type="evidence" value="ECO:0007669"/>
    <property type="project" value="TreeGrafter"/>
</dbReference>
<keyword evidence="3" id="KW-0539">Nucleus</keyword>
<dbReference type="GO" id="GO:0003723">
    <property type="term" value="F:RNA binding"/>
    <property type="evidence" value="ECO:0007669"/>
    <property type="project" value="TreeGrafter"/>
</dbReference>
<dbReference type="InterPro" id="IPR029190">
    <property type="entry name" value="Rrp14/SURF6_C"/>
</dbReference>
<dbReference type="GO" id="GO:0042273">
    <property type="term" value="P:ribosomal large subunit biogenesis"/>
    <property type="evidence" value="ECO:0007669"/>
    <property type="project" value="TreeGrafter"/>
</dbReference>
<dbReference type="OrthoDB" id="444809at2759"/>
<dbReference type="Pfam" id="PF04935">
    <property type="entry name" value="SURF6"/>
    <property type="match status" value="1"/>
</dbReference>